<protein>
    <submittedName>
        <fullName evidence="1">Uncharacterized protein</fullName>
    </submittedName>
</protein>
<dbReference type="GO" id="GO:1902201">
    <property type="term" value="P:negative regulation of bacterial-type flagellum-dependent cell motility"/>
    <property type="evidence" value="ECO:0007669"/>
    <property type="project" value="TreeGrafter"/>
</dbReference>
<dbReference type="Proteomes" id="UP000249799">
    <property type="component" value="Chromosome"/>
</dbReference>
<gene>
    <name evidence="1" type="ORF">DN745_04855</name>
</gene>
<dbReference type="AlphaFoldDB" id="A0A2Z4FI57"/>
<dbReference type="InterPro" id="IPR000160">
    <property type="entry name" value="GGDEF_dom"/>
</dbReference>
<keyword evidence="2" id="KW-1185">Reference proteome</keyword>
<dbReference type="GO" id="GO:0052621">
    <property type="term" value="F:diguanylate cyclase activity"/>
    <property type="evidence" value="ECO:0007669"/>
    <property type="project" value="TreeGrafter"/>
</dbReference>
<dbReference type="Gene3D" id="3.30.70.270">
    <property type="match status" value="1"/>
</dbReference>
<dbReference type="InterPro" id="IPR029787">
    <property type="entry name" value="Nucleotide_cyclase"/>
</dbReference>
<dbReference type="PANTHER" id="PTHR45138:SF9">
    <property type="entry name" value="DIGUANYLATE CYCLASE DGCM-RELATED"/>
    <property type="match status" value="1"/>
</dbReference>
<accession>A0A2Z4FI57</accession>
<dbReference type="SUPFAM" id="SSF55073">
    <property type="entry name" value="Nucleotide cyclase"/>
    <property type="match status" value="1"/>
</dbReference>
<dbReference type="RefSeq" id="WP_111332656.1">
    <property type="nucleotide sequence ID" value="NZ_CP030032.1"/>
</dbReference>
<sequence>MGCIGHFEHARRDAPGTLIELAILDVDEFKKVNDTHGHLVGDQILRALADALQADFPDAIATGRLGGEEFIVAALTRGHAQLAGALREMLQAFGAHQFTTDTATFSVTFSAGVARLGESEDVYAAIERADAGLYEAKRGGRARVVG</sequence>
<organism evidence="1 2">
    <name type="scientific">Bradymonas sediminis</name>
    <dbReference type="NCBI Taxonomy" id="1548548"/>
    <lineage>
        <taxon>Bacteria</taxon>
        <taxon>Deltaproteobacteria</taxon>
        <taxon>Bradymonadales</taxon>
        <taxon>Bradymonadaceae</taxon>
        <taxon>Bradymonas</taxon>
    </lineage>
</organism>
<evidence type="ECO:0000313" key="2">
    <source>
        <dbReference type="Proteomes" id="UP000249799"/>
    </source>
</evidence>
<dbReference type="SMART" id="SM00267">
    <property type="entry name" value="GGDEF"/>
    <property type="match status" value="1"/>
</dbReference>
<dbReference type="CDD" id="cd01949">
    <property type="entry name" value="GGDEF"/>
    <property type="match status" value="1"/>
</dbReference>
<dbReference type="KEGG" id="bsed:DN745_04855"/>
<evidence type="ECO:0000313" key="1">
    <source>
        <dbReference type="EMBL" id="AWV88701.1"/>
    </source>
</evidence>
<dbReference type="GO" id="GO:0005886">
    <property type="term" value="C:plasma membrane"/>
    <property type="evidence" value="ECO:0007669"/>
    <property type="project" value="TreeGrafter"/>
</dbReference>
<reference evidence="1 2" key="1">
    <citation type="submission" date="2018-06" db="EMBL/GenBank/DDBJ databases">
        <title>Lujinxingia sediminis gen. nov. sp. nov., a new facultative anaerobic member of the class Deltaproteobacteria, and proposal of Lujinxingaceae fam. nov.</title>
        <authorList>
            <person name="Guo L.-Y."/>
            <person name="Li C.-M."/>
            <person name="Wang S."/>
            <person name="Du Z.-J."/>
        </authorList>
    </citation>
    <scope>NUCLEOTIDE SEQUENCE [LARGE SCALE GENOMIC DNA]</scope>
    <source>
        <strain evidence="1 2">FA350</strain>
    </source>
</reference>
<dbReference type="PROSITE" id="PS50887">
    <property type="entry name" value="GGDEF"/>
    <property type="match status" value="1"/>
</dbReference>
<dbReference type="OrthoDB" id="9790367at2"/>
<dbReference type="Pfam" id="PF00990">
    <property type="entry name" value="GGDEF"/>
    <property type="match status" value="1"/>
</dbReference>
<dbReference type="NCBIfam" id="TIGR00254">
    <property type="entry name" value="GGDEF"/>
    <property type="match status" value="1"/>
</dbReference>
<dbReference type="EMBL" id="CP030032">
    <property type="protein sequence ID" value="AWV88701.1"/>
    <property type="molecule type" value="Genomic_DNA"/>
</dbReference>
<dbReference type="InterPro" id="IPR050469">
    <property type="entry name" value="Diguanylate_Cyclase"/>
</dbReference>
<proteinExistence type="predicted"/>
<dbReference type="GO" id="GO:0043709">
    <property type="term" value="P:cell adhesion involved in single-species biofilm formation"/>
    <property type="evidence" value="ECO:0007669"/>
    <property type="project" value="TreeGrafter"/>
</dbReference>
<name>A0A2Z4FI57_9DELT</name>
<dbReference type="PANTHER" id="PTHR45138">
    <property type="entry name" value="REGULATORY COMPONENTS OF SENSORY TRANSDUCTION SYSTEM"/>
    <property type="match status" value="1"/>
</dbReference>
<dbReference type="InterPro" id="IPR043128">
    <property type="entry name" value="Rev_trsase/Diguanyl_cyclase"/>
</dbReference>